<evidence type="ECO:0000313" key="1">
    <source>
        <dbReference type="EMBL" id="KTD61759.1"/>
    </source>
</evidence>
<evidence type="ECO:0000313" key="2">
    <source>
        <dbReference type="Proteomes" id="UP000054877"/>
    </source>
</evidence>
<dbReference type="PATRIC" id="fig|452.5.peg.2637"/>
<dbReference type="Proteomes" id="UP000054877">
    <property type="component" value="Unassembled WGS sequence"/>
</dbReference>
<dbReference type="AlphaFoldDB" id="A0A0W0YYN6"/>
<organism evidence="1 2">
    <name type="scientific">Legionella spiritensis</name>
    <dbReference type="NCBI Taxonomy" id="452"/>
    <lineage>
        <taxon>Bacteria</taxon>
        <taxon>Pseudomonadati</taxon>
        <taxon>Pseudomonadota</taxon>
        <taxon>Gammaproteobacteria</taxon>
        <taxon>Legionellales</taxon>
        <taxon>Legionellaceae</taxon>
        <taxon>Legionella</taxon>
    </lineage>
</organism>
<dbReference type="InterPro" id="IPR002110">
    <property type="entry name" value="Ankyrin_rpt"/>
</dbReference>
<accession>A0A0W0YYN6</accession>
<keyword evidence="2" id="KW-1185">Reference proteome</keyword>
<dbReference type="EMBL" id="LNYX01000031">
    <property type="protein sequence ID" value="KTD61759.1"/>
    <property type="molecule type" value="Genomic_DNA"/>
</dbReference>
<dbReference type="SMART" id="SM00248">
    <property type="entry name" value="ANK"/>
    <property type="match status" value="3"/>
</dbReference>
<comment type="caution">
    <text evidence="1">The sequence shown here is derived from an EMBL/GenBank/DDBJ whole genome shotgun (WGS) entry which is preliminary data.</text>
</comment>
<dbReference type="STRING" id="452.Lspi_2389"/>
<name>A0A0W0YYN6_LEGSP</name>
<protein>
    <submittedName>
        <fullName evidence="1">Ankyrin repeats (3 copies)</fullName>
    </submittedName>
</protein>
<dbReference type="SUPFAM" id="SSF48403">
    <property type="entry name" value="Ankyrin repeat"/>
    <property type="match status" value="1"/>
</dbReference>
<reference evidence="1 2" key="1">
    <citation type="submission" date="2015-11" db="EMBL/GenBank/DDBJ databases">
        <title>Genomic analysis of 38 Legionella species identifies large and diverse effector repertoires.</title>
        <authorList>
            <person name="Burstein D."/>
            <person name="Amaro F."/>
            <person name="Zusman T."/>
            <person name="Lifshitz Z."/>
            <person name="Cohen O."/>
            <person name="Gilbert J.A."/>
            <person name="Pupko T."/>
            <person name="Shuman H.A."/>
            <person name="Segal G."/>
        </authorList>
    </citation>
    <scope>NUCLEOTIDE SEQUENCE [LARGE SCALE GENOMIC DNA]</scope>
    <source>
        <strain evidence="1 2">Mt.St.Helens-9</strain>
    </source>
</reference>
<proteinExistence type="predicted"/>
<dbReference type="OrthoDB" id="9975305at2"/>
<dbReference type="RefSeq" id="WP_133141140.1">
    <property type="nucleotide sequence ID" value="NZ_CAAAII010000001.1"/>
</dbReference>
<sequence length="240" mass="27321">MYRFHQSPRAVDEENNNELHKAILARDSEACLALIDSMSEDELNAVSLGNSPALLAIKTGLIDVAAKLVAMDEINIHVMDNKKFTLLHYACFLREDDLIEKLIAREAHVFVWFESADEPPEMCHYRKPKAIHPVNLYKNKGFWFDVWKEIIDGPGFLIFPTLILTNLVFHAKSLCLNYDILPVEAFEKADDIPRSADQFVAYCKIGMQAFLDHRNSKPVNEAILSQLNGEEKVINETCCL</sequence>
<dbReference type="InterPro" id="IPR036770">
    <property type="entry name" value="Ankyrin_rpt-contain_sf"/>
</dbReference>
<gene>
    <name evidence="1" type="ORF">Lspi_2389</name>
</gene>
<dbReference type="Gene3D" id="1.25.40.20">
    <property type="entry name" value="Ankyrin repeat-containing domain"/>
    <property type="match status" value="1"/>
</dbReference>